<dbReference type="EC" id="3.6.1.15" evidence="2"/>
<dbReference type="STRING" id="183478.A0A364MRD6"/>
<feature type="compositionally biased region" description="Basic and acidic residues" evidence="1">
    <location>
        <begin position="26"/>
        <end position="54"/>
    </location>
</feature>
<feature type="compositionally biased region" description="Pro residues" evidence="1">
    <location>
        <begin position="188"/>
        <end position="208"/>
    </location>
</feature>
<sequence length="689" mass="75641">MPPPPQRIAQTSTELKKQYKKNWPRLNERQQKQLAREAELEQRAARAREAEERRKAAKKKRNEREAKEAAARKQIGVGLATQMIGYSHTQAQLKNGMEAFLGLKKKKYDEKRRKDLELTKRMEDIVENLEKEPWNDDDEELALELPKSKSSPSEQWADEDLDDASLLEAHDSMMPDRVVEHQTIAQSPPSPAAPVTLPRPAPPSPPKPTPDKDEPAFTRTHGPLNNIIEGILNNLPDPLIELLSNDMSLKVPDWDPAQGLLHKLNPIGLPPHRLRVKVGCVVTLLRDLNTSSQLLKSQHLRILHSENDRLECLVLDGQLQGTKAFLTRVPFFAKYKNLDQHPFQRIQFPVRVATDYTPSCLLRDTSQAGFELPSIPRRIPPVALPKQPAPAVTKAKSQPNPNPSFELPGLPASRSSSTIPSNTTSAANPSQAIAPPPVDCWDDFLGSSTQISRELASKTVGQVAEPKTISAAASPPMPEYFPPMSTQDLKFLLDDLDVEPRLDVSKVSEALTVSFPRKTASTPLLEKVTPQPTPETTKVVPTLTAARPSNGPSIGGCIQASVNTRACFSLVANSSKPLTSTKKIAGRCLNPGPFASGINTELARLEASQLPKSMSGLSAKRMALTTPSRTHKPPAKKQCKVDSRPVAQAKTAASVAPNTTFEEFVMSTQETASLFDDDDFSFGSPPIAV</sequence>
<dbReference type="EMBL" id="QGDH01000417">
    <property type="protein sequence ID" value="RAR00152.1"/>
    <property type="molecule type" value="Genomic_DNA"/>
</dbReference>
<dbReference type="GO" id="GO:0004386">
    <property type="term" value="F:helicase activity"/>
    <property type="evidence" value="ECO:0007669"/>
    <property type="project" value="UniProtKB-KW"/>
</dbReference>
<evidence type="ECO:0000256" key="1">
    <source>
        <dbReference type="SAM" id="MobiDB-lite"/>
    </source>
</evidence>
<feature type="region of interest" description="Disordered" evidence="1">
    <location>
        <begin position="181"/>
        <end position="222"/>
    </location>
</feature>
<name>A0A364MRD6_STELY</name>
<gene>
    <name evidence="2" type="ORF">DDE83_009148</name>
</gene>
<feature type="compositionally biased region" description="Polar residues" evidence="1">
    <location>
        <begin position="413"/>
        <end position="431"/>
    </location>
</feature>
<organism evidence="2 3">
    <name type="scientific">Stemphylium lycopersici</name>
    <name type="common">Tomato gray leaf spot disease fungus</name>
    <name type="synonym">Thyrospora lycopersici</name>
    <dbReference type="NCBI Taxonomy" id="183478"/>
    <lineage>
        <taxon>Eukaryota</taxon>
        <taxon>Fungi</taxon>
        <taxon>Dikarya</taxon>
        <taxon>Ascomycota</taxon>
        <taxon>Pezizomycotina</taxon>
        <taxon>Dothideomycetes</taxon>
        <taxon>Pleosporomycetidae</taxon>
        <taxon>Pleosporales</taxon>
        <taxon>Pleosporineae</taxon>
        <taxon>Pleosporaceae</taxon>
        <taxon>Stemphylium</taxon>
    </lineage>
</organism>
<evidence type="ECO:0000313" key="3">
    <source>
        <dbReference type="Proteomes" id="UP000249619"/>
    </source>
</evidence>
<keyword evidence="3" id="KW-1185">Reference proteome</keyword>
<reference evidence="3" key="1">
    <citation type="submission" date="2018-05" db="EMBL/GenBank/DDBJ databases">
        <title>Draft genome sequence of Stemphylium lycopersici strain CIDEFI 213.</title>
        <authorList>
            <person name="Medina R."/>
            <person name="Franco M.E.E."/>
            <person name="Lucentini C.G."/>
            <person name="Saparrat M.C.N."/>
            <person name="Balatti P.A."/>
        </authorList>
    </citation>
    <scope>NUCLEOTIDE SEQUENCE [LARGE SCALE GENOMIC DNA]</scope>
    <source>
        <strain evidence="3">CIDEFI 213</strain>
    </source>
</reference>
<keyword evidence="2" id="KW-0378">Hydrolase</keyword>
<evidence type="ECO:0000313" key="2">
    <source>
        <dbReference type="EMBL" id="RAR00152.1"/>
    </source>
</evidence>
<feature type="compositionally biased region" description="Basic and acidic residues" evidence="1">
    <location>
        <begin position="62"/>
        <end position="71"/>
    </location>
</feature>
<feature type="region of interest" description="Disordered" evidence="1">
    <location>
        <begin position="379"/>
        <end position="433"/>
    </location>
</feature>
<accession>A0A364MRD6</accession>
<dbReference type="GO" id="GO:0017111">
    <property type="term" value="F:ribonucleoside triphosphate phosphatase activity"/>
    <property type="evidence" value="ECO:0007669"/>
    <property type="project" value="UniProtKB-EC"/>
</dbReference>
<keyword evidence="2" id="KW-0547">Nucleotide-binding</keyword>
<comment type="caution">
    <text evidence="2">The sequence shown here is derived from an EMBL/GenBank/DDBJ whole genome shotgun (WGS) entry which is preliminary data.</text>
</comment>
<proteinExistence type="predicted"/>
<dbReference type="Proteomes" id="UP000249619">
    <property type="component" value="Unassembled WGS sequence"/>
</dbReference>
<keyword evidence="2" id="KW-0347">Helicase</keyword>
<dbReference type="OrthoDB" id="3691720at2759"/>
<feature type="region of interest" description="Disordered" evidence="1">
    <location>
        <begin position="1"/>
        <end position="72"/>
    </location>
</feature>
<protein>
    <submittedName>
        <fullName evidence="2">Atp-dependent dna helicase pif1-like protein</fullName>
        <ecNumber evidence="2">3.6.1.15</ecNumber>
    </submittedName>
</protein>
<dbReference type="AlphaFoldDB" id="A0A364MRD6"/>
<keyword evidence="2" id="KW-0067">ATP-binding</keyword>